<gene>
    <name evidence="2" type="ORF">R5R35_013127</name>
</gene>
<feature type="compositionally biased region" description="Gly residues" evidence="1">
    <location>
        <begin position="18"/>
        <end position="42"/>
    </location>
</feature>
<accession>A0AAN9ZIH8</accession>
<organism evidence="2 3">
    <name type="scientific">Gryllus longicercus</name>
    <dbReference type="NCBI Taxonomy" id="2509291"/>
    <lineage>
        <taxon>Eukaryota</taxon>
        <taxon>Metazoa</taxon>
        <taxon>Ecdysozoa</taxon>
        <taxon>Arthropoda</taxon>
        <taxon>Hexapoda</taxon>
        <taxon>Insecta</taxon>
        <taxon>Pterygota</taxon>
        <taxon>Neoptera</taxon>
        <taxon>Polyneoptera</taxon>
        <taxon>Orthoptera</taxon>
        <taxon>Ensifera</taxon>
        <taxon>Gryllidea</taxon>
        <taxon>Grylloidea</taxon>
        <taxon>Gryllidae</taxon>
        <taxon>Gryllinae</taxon>
        <taxon>Gryllus</taxon>
    </lineage>
</organism>
<sequence length="116" mass="11601">MPTLRPARRAHSGRRGGGDGGGGGGAGGGAGIGRVAERGGGLRLLDRGARAASGHAVPLPGAGGERAGRRRAQRPAAGADGGGVTRRSAPAAHRRRHRRRPTARHVDAPAAPPLER</sequence>
<name>A0AAN9ZIH8_9ORTH</name>
<comment type="caution">
    <text evidence="2">The sequence shown here is derived from an EMBL/GenBank/DDBJ whole genome shotgun (WGS) entry which is preliminary data.</text>
</comment>
<feature type="compositionally biased region" description="Basic residues" evidence="1">
    <location>
        <begin position="1"/>
        <end position="14"/>
    </location>
</feature>
<evidence type="ECO:0000256" key="1">
    <source>
        <dbReference type="SAM" id="MobiDB-lite"/>
    </source>
</evidence>
<protein>
    <submittedName>
        <fullName evidence="2">Uncharacterized protein</fullName>
    </submittedName>
</protein>
<reference evidence="2 3" key="1">
    <citation type="submission" date="2024-03" db="EMBL/GenBank/DDBJ databases">
        <title>The genome assembly and annotation of the cricket Gryllus longicercus Weissman &amp; Gray.</title>
        <authorList>
            <person name="Szrajer S."/>
            <person name="Gray D."/>
            <person name="Ylla G."/>
        </authorList>
    </citation>
    <scope>NUCLEOTIDE SEQUENCE [LARGE SCALE GENOMIC DNA]</scope>
    <source>
        <strain evidence="2">DAG 2021-001</strain>
        <tissue evidence="2">Whole body minus gut</tissue>
    </source>
</reference>
<proteinExistence type="predicted"/>
<dbReference type="Proteomes" id="UP001378592">
    <property type="component" value="Unassembled WGS sequence"/>
</dbReference>
<keyword evidence="3" id="KW-1185">Reference proteome</keyword>
<evidence type="ECO:0000313" key="2">
    <source>
        <dbReference type="EMBL" id="KAK7874557.1"/>
    </source>
</evidence>
<dbReference type="EMBL" id="JAZDUA010000001">
    <property type="protein sequence ID" value="KAK7874557.1"/>
    <property type="molecule type" value="Genomic_DNA"/>
</dbReference>
<feature type="compositionally biased region" description="Basic residues" evidence="1">
    <location>
        <begin position="92"/>
        <end position="103"/>
    </location>
</feature>
<dbReference type="AlphaFoldDB" id="A0AAN9ZIH8"/>
<feature type="region of interest" description="Disordered" evidence="1">
    <location>
        <begin position="1"/>
        <end position="116"/>
    </location>
</feature>
<evidence type="ECO:0000313" key="3">
    <source>
        <dbReference type="Proteomes" id="UP001378592"/>
    </source>
</evidence>